<dbReference type="Gene3D" id="3.50.50.60">
    <property type="entry name" value="FAD/NAD(P)-binding domain"/>
    <property type="match status" value="1"/>
</dbReference>
<feature type="signal peptide" evidence="2">
    <location>
        <begin position="1"/>
        <end position="22"/>
    </location>
</feature>
<evidence type="ECO:0000256" key="2">
    <source>
        <dbReference type="SAM" id="SignalP"/>
    </source>
</evidence>
<protein>
    <recommendedName>
        <fullName evidence="5">Flavin-containing monooxygenase</fullName>
    </recommendedName>
</protein>
<evidence type="ECO:0000313" key="3">
    <source>
        <dbReference type="EMBL" id="KAJ8473981.1"/>
    </source>
</evidence>
<dbReference type="PANTHER" id="PTHR43539:SF68">
    <property type="entry name" value="FLAVIN-BINDING MONOOXYGENASE-LIKE PROTEIN (AFU_ORTHOLOGUE AFUA_4G09220)"/>
    <property type="match status" value="1"/>
</dbReference>
<dbReference type="InterPro" id="IPR050982">
    <property type="entry name" value="Auxin_biosynth/cation_transpt"/>
</dbReference>
<dbReference type="GO" id="GO:0004497">
    <property type="term" value="F:monooxygenase activity"/>
    <property type="evidence" value="ECO:0007669"/>
    <property type="project" value="TreeGrafter"/>
</dbReference>
<dbReference type="PANTHER" id="PTHR43539">
    <property type="entry name" value="FLAVIN-BINDING MONOOXYGENASE-LIKE PROTEIN (AFU_ORTHOLOGUE AFUA_4G09220)"/>
    <property type="match status" value="1"/>
</dbReference>
<name>A0AAD7XA39_9APHY</name>
<evidence type="ECO:0008006" key="5">
    <source>
        <dbReference type="Google" id="ProtNLM"/>
    </source>
</evidence>
<dbReference type="EMBL" id="JAPEVG010000203">
    <property type="protein sequence ID" value="KAJ8473981.1"/>
    <property type="molecule type" value="Genomic_DNA"/>
</dbReference>
<keyword evidence="2" id="KW-0732">Signal</keyword>
<dbReference type="SUPFAM" id="SSF51905">
    <property type="entry name" value="FAD/NAD(P)-binding domain"/>
    <property type="match status" value="2"/>
</dbReference>
<proteinExistence type="predicted"/>
<dbReference type="InterPro" id="IPR036188">
    <property type="entry name" value="FAD/NAD-bd_sf"/>
</dbReference>
<keyword evidence="4" id="KW-1185">Reference proteome</keyword>
<organism evidence="3 4">
    <name type="scientific">Trametes cubensis</name>
    <dbReference type="NCBI Taxonomy" id="1111947"/>
    <lineage>
        <taxon>Eukaryota</taxon>
        <taxon>Fungi</taxon>
        <taxon>Dikarya</taxon>
        <taxon>Basidiomycota</taxon>
        <taxon>Agaricomycotina</taxon>
        <taxon>Agaricomycetes</taxon>
        <taxon>Polyporales</taxon>
        <taxon>Polyporaceae</taxon>
        <taxon>Trametes</taxon>
    </lineage>
</organism>
<dbReference type="GO" id="GO:0050660">
    <property type="term" value="F:flavin adenine dinucleotide binding"/>
    <property type="evidence" value="ECO:0007669"/>
    <property type="project" value="TreeGrafter"/>
</dbReference>
<evidence type="ECO:0000313" key="4">
    <source>
        <dbReference type="Proteomes" id="UP001215151"/>
    </source>
</evidence>
<keyword evidence="1" id="KW-0560">Oxidoreductase</keyword>
<comment type="caution">
    <text evidence="3">The sequence shown here is derived from an EMBL/GenBank/DDBJ whole genome shotgun (WGS) entry which is preliminary data.</text>
</comment>
<dbReference type="AlphaFoldDB" id="A0AAD7XA39"/>
<accession>A0AAD7XA39</accession>
<dbReference type="Pfam" id="PF13738">
    <property type="entry name" value="Pyr_redox_3"/>
    <property type="match status" value="1"/>
</dbReference>
<sequence>MVFDPKLIASSWLAALASASRAADVSAFGELFLSNGWLRDLLVFTWDFRSLQGRNTVKAYLTDALSNAQIAELRLDSNPHLQTQSSFIPQIHAIDVELAFVFECRNGHGRGYARLLPDQDGAFRAFTVMMMLSDLRGYEELGTLPLRDDLTGIPGRDMQKEIAEWTKEVETQPYVLIVGGAQAGLQLAARFKSMKIPTLVIEKHPRIGDVWRKRYPTLTLHTIKKHHNLLYQPFPANWPEYTPRDKLADWLEHYASIQDLVVWTSSELQPQPTYDAVSGTWDVTILRGGVQVKLRPAHIVVATGTLGEPYMPNIQGHGNFRGQVLHSDRFDGGAHYAGKNVVVVGAGNSSIDICQDLVYSSAQSVTMIQRSSTCVMSRDFISMVMRSTWSDDLPVEAADLKAAAWPLGLQKKLSIATEGAMWKAEKELHDKLRKGGVRLNMGPEGQGLYLLVLERFGGYWQDKGGADLIANGSIKVKSGVSLQRFTESGLILSDGSELPADTVIFATGYVPMKEVNRKLFGDEIVDRTADIYGLDAEGELRGSYRPSGHPGLWYATGDFFISRFNSKPLALQIKARQLGIVKDVSKHWQAEKAKEDTLPRIVAKL</sequence>
<gene>
    <name evidence="3" type="ORF">ONZ51_g7525</name>
</gene>
<evidence type="ECO:0000256" key="1">
    <source>
        <dbReference type="ARBA" id="ARBA00023002"/>
    </source>
</evidence>
<dbReference type="Proteomes" id="UP001215151">
    <property type="component" value="Unassembled WGS sequence"/>
</dbReference>
<feature type="chain" id="PRO_5042087751" description="Flavin-containing monooxygenase" evidence="2">
    <location>
        <begin position="23"/>
        <end position="605"/>
    </location>
</feature>
<reference evidence="3" key="1">
    <citation type="submission" date="2022-11" db="EMBL/GenBank/DDBJ databases">
        <title>Genome Sequence of Cubamyces cubensis.</title>
        <authorList>
            <person name="Buettner E."/>
        </authorList>
    </citation>
    <scope>NUCLEOTIDE SEQUENCE</scope>
    <source>
        <strain evidence="3">MPL-01</strain>
    </source>
</reference>